<name>A0ABQ7CF89_BRACR</name>
<proteinExistence type="predicted"/>
<evidence type="ECO:0000313" key="1">
    <source>
        <dbReference type="EMBL" id="KAF3550122.1"/>
    </source>
</evidence>
<dbReference type="Proteomes" id="UP000266723">
    <property type="component" value="Unassembled WGS sequence"/>
</dbReference>
<organism evidence="1 2">
    <name type="scientific">Brassica cretica</name>
    <name type="common">Mustard</name>
    <dbReference type="NCBI Taxonomy" id="69181"/>
    <lineage>
        <taxon>Eukaryota</taxon>
        <taxon>Viridiplantae</taxon>
        <taxon>Streptophyta</taxon>
        <taxon>Embryophyta</taxon>
        <taxon>Tracheophyta</taxon>
        <taxon>Spermatophyta</taxon>
        <taxon>Magnoliopsida</taxon>
        <taxon>eudicotyledons</taxon>
        <taxon>Gunneridae</taxon>
        <taxon>Pentapetalae</taxon>
        <taxon>rosids</taxon>
        <taxon>malvids</taxon>
        <taxon>Brassicales</taxon>
        <taxon>Brassicaceae</taxon>
        <taxon>Brassiceae</taxon>
        <taxon>Brassica</taxon>
    </lineage>
</organism>
<comment type="caution">
    <text evidence="1">The sequence shown here is derived from an EMBL/GenBank/DDBJ whole genome shotgun (WGS) entry which is preliminary data.</text>
</comment>
<reference evidence="1 2" key="1">
    <citation type="journal article" date="2020" name="BMC Genomics">
        <title>Intraspecific diversification of the crop wild relative Brassica cretica Lam. using demographic model selection.</title>
        <authorList>
            <person name="Kioukis A."/>
            <person name="Michalopoulou V.A."/>
            <person name="Briers L."/>
            <person name="Pirintsos S."/>
            <person name="Studholme D.J."/>
            <person name="Pavlidis P."/>
            <person name="Sarris P.F."/>
        </authorList>
    </citation>
    <scope>NUCLEOTIDE SEQUENCE [LARGE SCALE GENOMIC DNA]</scope>
    <source>
        <strain evidence="2">cv. PFS-1207/04</strain>
    </source>
</reference>
<sequence length="159" mass="18282">MPWRRELRDEMSWVRDGEMKRESRKRQKDSVSFELGKGTIRSAKALRIVQPLLLDTGTLRISLFHSIERAFSSSTDRTISSYKERLRSGLVNPKKDDAVALFQSMIQSRPLPTVIDFNRLFGLVSKTLHLCKQMELQGIAYDLYTLNITINCFHSCGVS</sequence>
<dbReference type="EMBL" id="QGKV02000832">
    <property type="protein sequence ID" value="KAF3550122.1"/>
    <property type="molecule type" value="Genomic_DNA"/>
</dbReference>
<protein>
    <recommendedName>
        <fullName evidence="3">Pentatricopeptide repeat-containing protein</fullName>
    </recommendedName>
</protein>
<gene>
    <name evidence="1" type="ORF">DY000_02005063</name>
</gene>
<evidence type="ECO:0000313" key="2">
    <source>
        <dbReference type="Proteomes" id="UP000266723"/>
    </source>
</evidence>
<accession>A0ABQ7CF89</accession>
<keyword evidence="2" id="KW-1185">Reference proteome</keyword>
<evidence type="ECO:0008006" key="3">
    <source>
        <dbReference type="Google" id="ProtNLM"/>
    </source>
</evidence>